<accession>U3CL24</accession>
<evidence type="ECO:0000313" key="3">
    <source>
        <dbReference type="Proteomes" id="UP000016562"/>
    </source>
</evidence>
<dbReference type="Proteomes" id="UP000016562">
    <property type="component" value="Unassembled WGS sequence"/>
</dbReference>
<dbReference type="OrthoDB" id="5690605at2"/>
<dbReference type="RefSeq" id="WP_021712594.1">
    <property type="nucleotide sequence ID" value="NZ_BATM01000007.1"/>
</dbReference>
<feature type="transmembrane region" description="Helical" evidence="1">
    <location>
        <begin position="21"/>
        <end position="40"/>
    </location>
</feature>
<gene>
    <name evidence="2" type="ORF">VEZ01S_07_00600</name>
</gene>
<proteinExistence type="predicted"/>
<sequence>MFKTFLTRFIKDERGVTAIEYGIIGVALAGVLVIVMNTGASADGGLVNAIKGAFQDMVDAMS</sequence>
<keyword evidence="3" id="KW-1185">Reference proteome</keyword>
<reference evidence="2 3" key="1">
    <citation type="submission" date="2013-09" db="EMBL/GenBank/DDBJ databases">
        <title>Whole genome shotgun sequence of Vibrio ezurae NBRC 102218.</title>
        <authorList>
            <person name="Yoshida I."/>
            <person name="Hosoyama A."/>
            <person name="Numata M."/>
            <person name="Hashimoto M."/>
            <person name="Hosoyama Y."/>
            <person name="Tsuchikane K."/>
            <person name="Noguchi M."/>
            <person name="Hirakata S."/>
            <person name="Ichikawa N."/>
            <person name="Ohji S."/>
            <person name="Yamazoe A."/>
            <person name="Fujita N."/>
        </authorList>
    </citation>
    <scope>NUCLEOTIDE SEQUENCE [LARGE SCALE GENOMIC DNA]</scope>
    <source>
        <strain evidence="2 3">NBRC 102218</strain>
    </source>
</reference>
<comment type="caution">
    <text evidence="2">The sequence shown here is derived from an EMBL/GenBank/DDBJ whole genome shotgun (WGS) entry which is preliminary data.</text>
</comment>
<dbReference type="AlphaFoldDB" id="U3CL24"/>
<keyword evidence="1" id="KW-0812">Transmembrane</keyword>
<keyword evidence="1" id="KW-1133">Transmembrane helix</keyword>
<evidence type="ECO:0008006" key="4">
    <source>
        <dbReference type="Google" id="ProtNLM"/>
    </source>
</evidence>
<protein>
    <recommendedName>
        <fullName evidence="4">Flp/Fap pilin component family protein</fullName>
    </recommendedName>
</protein>
<name>U3CL24_9VIBR</name>
<keyword evidence="1" id="KW-0472">Membrane</keyword>
<organism evidence="2 3">
    <name type="scientific">Vibrio ezurae NBRC 102218</name>
    <dbReference type="NCBI Taxonomy" id="1219080"/>
    <lineage>
        <taxon>Bacteria</taxon>
        <taxon>Pseudomonadati</taxon>
        <taxon>Pseudomonadota</taxon>
        <taxon>Gammaproteobacteria</taxon>
        <taxon>Vibrionales</taxon>
        <taxon>Vibrionaceae</taxon>
        <taxon>Vibrio</taxon>
    </lineage>
</organism>
<dbReference type="EMBL" id="BATM01000007">
    <property type="protein sequence ID" value="GAD78883.1"/>
    <property type="molecule type" value="Genomic_DNA"/>
</dbReference>
<dbReference type="InterPro" id="IPR007047">
    <property type="entry name" value="Flp_Fap"/>
</dbReference>
<evidence type="ECO:0000313" key="2">
    <source>
        <dbReference type="EMBL" id="GAD78883.1"/>
    </source>
</evidence>
<dbReference type="Pfam" id="PF04964">
    <property type="entry name" value="Flp_Fap"/>
    <property type="match status" value="1"/>
</dbReference>
<evidence type="ECO:0000256" key="1">
    <source>
        <dbReference type="SAM" id="Phobius"/>
    </source>
</evidence>